<evidence type="ECO:0000313" key="3">
    <source>
        <dbReference type="Proteomes" id="UP001432027"/>
    </source>
</evidence>
<feature type="transmembrane region" description="Helical" evidence="1">
    <location>
        <begin position="33"/>
        <end position="50"/>
    </location>
</feature>
<evidence type="ECO:0000256" key="1">
    <source>
        <dbReference type="SAM" id="Phobius"/>
    </source>
</evidence>
<keyword evidence="1" id="KW-0472">Membrane</keyword>
<keyword evidence="1" id="KW-0812">Transmembrane</keyword>
<keyword evidence="1" id="KW-1133">Transmembrane helix</keyword>
<organism evidence="2 3">
    <name type="scientific">Pristionchus entomophagus</name>
    <dbReference type="NCBI Taxonomy" id="358040"/>
    <lineage>
        <taxon>Eukaryota</taxon>
        <taxon>Metazoa</taxon>
        <taxon>Ecdysozoa</taxon>
        <taxon>Nematoda</taxon>
        <taxon>Chromadorea</taxon>
        <taxon>Rhabditida</taxon>
        <taxon>Rhabditina</taxon>
        <taxon>Diplogasteromorpha</taxon>
        <taxon>Diplogasteroidea</taxon>
        <taxon>Neodiplogasteridae</taxon>
        <taxon>Pristionchus</taxon>
    </lineage>
</organism>
<sequence>MTADIEVASNEEDEPYQHCCCCCEMHVDKAVRVLGVIYFIVELYAVWDHISDKNPTFPICFAAITGLLVYGIWKKQRTAILVFQILLALVLLVECGMFIYEIPLVTDAWNKVNEKPKVAQNTTTQSPEADTPKEIIIATIITFVHLIARIFVGGYLFKVLHSFRQYILEEEENQETPAAPIPLYTLRAPVEDPLLQTPPPAYTSAD</sequence>
<reference evidence="2" key="1">
    <citation type="submission" date="2023-10" db="EMBL/GenBank/DDBJ databases">
        <title>Genome assembly of Pristionchus species.</title>
        <authorList>
            <person name="Yoshida K."/>
            <person name="Sommer R.J."/>
        </authorList>
    </citation>
    <scope>NUCLEOTIDE SEQUENCE</scope>
    <source>
        <strain evidence="2">RS0144</strain>
    </source>
</reference>
<feature type="transmembrane region" description="Helical" evidence="1">
    <location>
        <begin position="135"/>
        <end position="157"/>
    </location>
</feature>
<proteinExistence type="predicted"/>
<protein>
    <submittedName>
        <fullName evidence="2">Uncharacterized protein</fullName>
    </submittedName>
</protein>
<keyword evidence="3" id="KW-1185">Reference proteome</keyword>
<accession>A0AAV5ST98</accession>
<gene>
    <name evidence="2" type="ORF">PENTCL1PPCAC_5470</name>
</gene>
<evidence type="ECO:0000313" key="2">
    <source>
        <dbReference type="EMBL" id="GMS83295.1"/>
    </source>
</evidence>
<dbReference type="AlphaFoldDB" id="A0AAV5ST98"/>
<comment type="caution">
    <text evidence="2">The sequence shown here is derived from an EMBL/GenBank/DDBJ whole genome shotgun (WGS) entry which is preliminary data.</text>
</comment>
<feature type="transmembrane region" description="Helical" evidence="1">
    <location>
        <begin position="56"/>
        <end position="73"/>
    </location>
</feature>
<dbReference type="EMBL" id="BTSX01000002">
    <property type="protein sequence ID" value="GMS83295.1"/>
    <property type="molecule type" value="Genomic_DNA"/>
</dbReference>
<dbReference type="Proteomes" id="UP001432027">
    <property type="component" value="Unassembled WGS sequence"/>
</dbReference>
<name>A0AAV5ST98_9BILA</name>
<feature type="transmembrane region" description="Helical" evidence="1">
    <location>
        <begin position="80"/>
        <end position="100"/>
    </location>
</feature>